<keyword evidence="1" id="KW-0676">Redox-active center</keyword>
<sequence>MNRSLGQAAAGLLHCGRGAGSSLQILGVRGRTLGWQRLLGTPRCIGEEGQGGGLPQGDAGAAQCGFSNTVVQILQLHGIRDYLAYNMLDDRQLQQGIKDYSTIPQVYLNGDLTIQVPTLQMTACTASFSL</sequence>
<evidence type="ECO:0000313" key="4">
    <source>
        <dbReference type="Proteomes" id="UP000694544"/>
    </source>
</evidence>
<dbReference type="PROSITE" id="PS51354">
    <property type="entry name" value="GLUTAREDOXIN_2"/>
    <property type="match status" value="1"/>
</dbReference>
<dbReference type="PANTHER" id="PTHR10293">
    <property type="entry name" value="GLUTAREDOXIN FAMILY MEMBER"/>
    <property type="match status" value="1"/>
</dbReference>
<dbReference type="SUPFAM" id="SSF52833">
    <property type="entry name" value="Thioredoxin-like"/>
    <property type="match status" value="1"/>
</dbReference>
<evidence type="ECO:0000256" key="1">
    <source>
        <dbReference type="ARBA" id="ARBA00023284"/>
    </source>
</evidence>
<feature type="domain" description="Glutaredoxin" evidence="2">
    <location>
        <begin position="63"/>
        <end position="112"/>
    </location>
</feature>
<dbReference type="InterPro" id="IPR036249">
    <property type="entry name" value="Thioredoxin-like_sf"/>
</dbReference>
<name>A0A8C6DG52_MOSMO</name>
<reference evidence="3" key="1">
    <citation type="submission" date="2025-08" db="UniProtKB">
        <authorList>
            <consortium name="Ensembl"/>
        </authorList>
    </citation>
    <scope>IDENTIFICATION</scope>
</reference>
<dbReference type="Gene3D" id="3.40.30.10">
    <property type="entry name" value="Glutaredoxin"/>
    <property type="match status" value="1"/>
</dbReference>
<dbReference type="AlphaFoldDB" id="A0A8C6DG52"/>
<dbReference type="Proteomes" id="UP000694544">
    <property type="component" value="Unplaced"/>
</dbReference>
<proteinExistence type="predicted"/>
<dbReference type="GO" id="GO:0005759">
    <property type="term" value="C:mitochondrial matrix"/>
    <property type="evidence" value="ECO:0007669"/>
    <property type="project" value="TreeGrafter"/>
</dbReference>
<dbReference type="Ensembl" id="ENSMMST00000017147.1">
    <property type="protein sequence ID" value="ENSMMSP00000015535.1"/>
    <property type="gene ID" value="ENSMMSG00000011814.1"/>
</dbReference>
<dbReference type="InterPro" id="IPR004480">
    <property type="entry name" value="Monothiol_GRX-rel"/>
</dbReference>
<evidence type="ECO:0000259" key="2">
    <source>
        <dbReference type="Pfam" id="PF00462"/>
    </source>
</evidence>
<reference evidence="3" key="2">
    <citation type="submission" date="2025-09" db="UniProtKB">
        <authorList>
            <consortium name="Ensembl"/>
        </authorList>
    </citation>
    <scope>IDENTIFICATION</scope>
</reference>
<dbReference type="InterPro" id="IPR002109">
    <property type="entry name" value="Glutaredoxin"/>
</dbReference>
<dbReference type="PANTHER" id="PTHR10293:SF16">
    <property type="entry name" value="GLUTAREDOXIN-RELATED PROTEIN 5, MITOCHONDRIAL"/>
    <property type="match status" value="1"/>
</dbReference>
<protein>
    <recommendedName>
        <fullName evidence="2">Glutaredoxin domain-containing protein</fullName>
    </recommendedName>
</protein>
<keyword evidence="4" id="KW-1185">Reference proteome</keyword>
<dbReference type="Pfam" id="PF00462">
    <property type="entry name" value="Glutaredoxin"/>
    <property type="match status" value="1"/>
</dbReference>
<accession>A0A8C6DG52</accession>
<evidence type="ECO:0000313" key="3">
    <source>
        <dbReference type="Ensembl" id="ENSMMSP00000015535.1"/>
    </source>
</evidence>
<organism evidence="3 4">
    <name type="scientific">Moschus moschiferus</name>
    <name type="common">Siberian musk deer</name>
    <name type="synonym">Moschus sibiricus</name>
    <dbReference type="NCBI Taxonomy" id="68415"/>
    <lineage>
        <taxon>Eukaryota</taxon>
        <taxon>Metazoa</taxon>
        <taxon>Chordata</taxon>
        <taxon>Craniata</taxon>
        <taxon>Vertebrata</taxon>
        <taxon>Euteleostomi</taxon>
        <taxon>Mammalia</taxon>
        <taxon>Eutheria</taxon>
        <taxon>Laurasiatheria</taxon>
        <taxon>Artiodactyla</taxon>
        <taxon>Ruminantia</taxon>
        <taxon>Pecora</taxon>
        <taxon>Moschidae</taxon>
        <taxon>Moschus</taxon>
    </lineage>
</organism>
<dbReference type="GeneTree" id="ENSGT00960000190903"/>